<evidence type="ECO:0000313" key="1">
    <source>
        <dbReference type="EMBL" id="KIM76298.1"/>
    </source>
</evidence>
<accession>A0A0C3AQT4</accession>
<keyword evidence="2" id="KW-1185">Reference proteome</keyword>
<organism evidence="1 2">
    <name type="scientific">Piloderma croceum (strain F 1598)</name>
    <dbReference type="NCBI Taxonomy" id="765440"/>
    <lineage>
        <taxon>Eukaryota</taxon>
        <taxon>Fungi</taxon>
        <taxon>Dikarya</taxon>
        <taxon>Basidiomycota</taxon>
        <taxon>Agaricomycotina</taxon>
        <taxon>Agaricomycetes</taxon>
        <taxon>Agaricomycetidae</taxon>
        <taxon>Atheliales</taxon>
        <taxon>Atheliaceae</taxon>
        <taxon>Piloderma</taxon>
    </lineage>
</organism>
<reference evidence="1 2" key="1">
    <citation type="submission" date="2014-04" db="EMBL/GenBank/DDBJ databases">
        <authorList>
            <consortium name="DOE Joint Genome Institute"/>
            <person name="Kuo A."/>
            <person name="Tarkka M."/>
            <person name="Buscot F."/>
            <person name="Kohler A."/>
            <person name="Nagy L.G."/>
            <person name="Floudas D."/>
            <person name="Copeland A."/>
            <person name="Barry K.W."/>
            <person name="Cichocki N."/>
            <person name="Veneault-Fourrey C."/>
            <person name="LaButti K."/>
            <person name="Lindquist E.A."/>
            <person name="Lipzen A."/>
            <person name="Lundell T."/>
            <person name="Morin E."/>
            <person name="Murat C."/>
            <person name="Sun H."/>
            <person name="Tunlid A."/>
            <person name="Henrissat B."/>
            <person name="Grigoriev I.V."/>
            <person name="Hibbett D.S."/>
            <person name="Martin F."/>
            <person name="Nordberg H.P."/>
            <person name="Cantor M.N."/>
            <person name="Hua S.X."/>
        </authorList>
    </citation>
    <scope>NUCLEOTIDE SEQUENCE [LARGE SCALE GENOMIC DNA]</scope>
    <source>
        <strain evidence="1 2">F 1598</strain>
    </source>
</reference>
<proteinExistence type="predicted"/>
<dbReference type="Proteomes" id="UP000054166">
    <property type="component" value="Unassembled WGS sequence"/>
</dbReference>
<sequence length="114" mass="13153">MADMNIASDAEYDIGYMLKKRKIVSSEEGVRSQAEVQLHDLVKEVLEILGIDGRFERPDSGINQIVGEPDLSWLLRCAYNTKWAAPLEDLPRYFQRKNRHNVLERQSIDAVHQL</sequence>
<dbReference type="HOGENOM" id="CLU_2121989_0_0_1"/>
<dbReference type="OrthoDB" id="2145593at2759"/>
<dbReference type="AlphaFoldDB" id="A0A0C3AQT4"/>
<reference evidence="2" key="2">
    <citation type="submission" date="2015-01" db="EMBL/GenBank/DDBJ databases">
        <title>Evolutionary Origins and Diversification of the Mycorrhizal Mutualists.</title>
        <authorList>
            <consortium name="DOE Joint Genome Institute"/>
            <consortium name="Mycorrhizal Genomics Consortium"/>
            <person name="Kohler A."/>
            <person name="Kuo A."/>
            <person name="Nagy L.G."/>
            <person name="Floudas D."/>
            <person name="Copeland A."/>
            <person name="Barry K.W."/>
            <person name="Cichocki N."/>
            <person name="Veneault-Fourrey C."/>
            <person name="LaButti K."/>
            <person name="Lindquist E.A."/>
            <person name="Lipzen A."/>
            <person name="Lundell T."/>
            <person name="Morin E."/>
            <person name="Murat C."/>
            <person name="Riley R."/>
            <person name="Ohm R."/>
            <person name="Sun H."/>
            <person name="Tunlid A."/>
            <person name="Henrissat B."/>
            <person name="Grigoriev I.V."/>
            <person name="Hibbett D.S."/>
            <person name="Martin F."/>
        </authorList>
    </citation>
    <scope>NUCLEOTIDE SEQUENCE [LARGE SCALE GENOMIC DNA]</scope>
    <source>
        <strain evidence="2">F 1598</strain>
    </source>
</reference>
<dbReference type="InParanoid" id="A0A0C3AQT4"/>
<evidence type="ECO:0000313" key="2">
    <source>
        <dbReference type="Proteomes" id="UP000054166"/>
    </source>
</evidence>
<gene>
    <name evidence="1" type="ORF">PILCRDRAFT_826476</name>
</gene>
<protein>
    <submittedName>
        <fullName evidence="1">Uncharacterized protein</fullName>
    </submittedName>
</protein>
<dbReference type="EMBL" id="KN833036">
    <property type="protein sequence ID" value="KIM76298.1"/>
    <property type="molecule type" value="Genomic_DNA"/>
</dbReference>
<name>A0A0C3AQT4_PILCF</name>